<proteinExistence type="predicted"/>
<dbReference type="AlphaFoldDB" id="A0A5C1QEH3"/>
<feature type="transmembrane region" description="Helical" evidence="1">
    <location>
        <begin position="62"/>
        <end position="81"/>
    </location>
</feature>
<reference evidence="2 3" key="2">
    <citation type="submission" date="2019-09" db="EMBL/GenBank/DDBJ databases">
        <title>Complete Genome Sequence and Methylome Analysis of free living Spirochaetas.</title>
        <authorList>
            <person name="Leshcheva N."/>
            <person name="Mikheeva N."/>
        </authorList>
    </citation>
    <scope>NUCLEOTIDE SEQUENCE [LARGE SCALE GENOMIC DNA]</scope>
    <source>
        <strain evidence="2 3">P</strain>
    </source>
</reference>
<evidence type="ECO:0000313" key="2">
    <source>
        <dbReference type="EMBL" id="QEN05046.1"/>
    </source>
</evidence>
<sequence length="209" mass="25146">MNSLIVKARFKFILYTLQIFVFVITSTTVFRESIPYQLTIFLIFTTYFFLSNRERLLTFLNFTKFLLIAIVLLHTIFFTYKYLVMGREFALEFYIERWKSIVLRIFIIPNLFAFINIIFSKIGFIDIILLTGNSPLSKIFYILMVSGTEVMERLKIHYEYHPLNRTNRGLQKIYHYLAVPLTLFFGIYRGFETKYKILLERERVLEEKI</sequence>
<keyword evidence="1" id="KW-0472">Membrane</keyword>
<keyword evidence="3" id="KW-1185">Reference proteome</keyword>
<evidence type="ECO:0000313" key="3">
    <source>
        <dbReference type="Proteomes" id="UP000323824"/>
    </source>
</evidence>
<feature type="transmembrane region" description="Helical" evidence="1">
    <location>
        <begin position="173"/>
        <end position="191"/>
    </location>
</feature>
<keyword evidence="1" id="KW-1133">Transmembrane helix</keyword>
<feature type="transmembrane region" description="Helical" evidence="1">
    <location>
        <begin position="101"/>
        <end position="119"/>
    </location>
</feature>
<evidence type="ECO:0000256" key="1">
    <source>
        <dbReference type="SAM" id="Phobius"/>
    </source>
</evidence>
<feature type="transmembrane region" description="Helical" evidence="1">
    <location>
        <begin position="12"/>
        <end position="28"/>
    </location>
</feature>
<dbReference type="EMBL" id="CP035807">
    <property type="protein sequence ID" value="QEN05046.1"/>
    <property type="molecule type" value="Genomic_DNA"/>
</dbReference>
<keyword evidence="1" id="KW-0812">Transmembrane</keyword>
<name>A0A5C1QEH3_9SPIO</name>
<accession>A0A5C1QEH3</accession>
<organism evidence="2 3">
    <name type="scientific">Thiospirochaeta perfilievii</name>
    <dbReference type="NCBI Taxonomy" id="252967"/>
    <lineage>
        <taxon>Bacteria</taxon>
        <taxon>Pseudomonadati</taxon>
        <taxon>Spirochaetota</taxon>
        <taxon>Spirochaetia</taxon>
        <taxon>Spirochaetales</taxon>
        <taxon>Spirochaetaceae</taxon>
        <taxon>Thiospirochaeta</taxon>
    </lineage>
</organism>
<protein>
    <submittedName>
        <fullName evidence="2">Uncharacterized protein</fullName>
    </submittedName>
</protein>
<dbReference type="RefSeq" id="WP_149568287.1">
    <property type="nucleotide sequence ID" value="NZ_CP035807.1"/>
</dbReference>
<feature type="transmembrane region" description="Helical" evidence="1">
    <location>
        <begin position="34"/>
        <end position="50"/>
    </location>
</feature>
<dbReference type="Proteomes" id="UP000323824">
    <property type="component" value="Chromosome"/>
</dbReference>
<gene>
    <name evidence="2" type="ORF">EW093_10105</name>
</gene>
<reference evidence="2 3" key="1">
    <citation type="submission" date="2019-02" db="EMBL/GenBank/DDBJ databases">
        <authorList>
            <person name="Fomenkov A."/>
            <person name="Dubinina G."/>
            <person name="Grabovich M."/>
            <person name="Vincze T."/>
            <person name="Roberts R.J."/>
        </authorList>
    </citation>
    <scope>NUCLEOTIDE SEQUENCE [LARGE SCALE GENOMIC DNA]</scope>
    <source>
        <strain evidence="2 3">P</strain>
    </source>
</reference>
<dbReference type="KEGG" id="sper:EW093_10105"/>